<gene>
    <name evidence="1" type="ORF">J2782_004389</name>
</gene>
<dbReference type="Proteomes" id="UP001184614">
    <property type="component" value="Unassembled WGS sequence"/>
</dbReference>
<keyword evidence="2" id="KW-1185">Reference proteome</keyword>
<name>A0ABU1MF56_9HYPH</name>
<evidence type="ECO:0000313" key="1">
    <source>
        <dbReference type="EMBL" id="MDR6434636.1"/>
    </source>
</evidence>
<protein>
    <submittedName>
        <fullName evidence="1">Uncharacterized protein</fullName>
    </submittedName>
</protein>
<reference evidence="1 2" key="1">
    <citation type="submission" date="2023-07" db="EMBL/GenBank/DDBJ databases">
        <title>Sorghum-associated microbial communities from plants grown in Nebraska, USA.</title>
        <authorList>
            <person name="Schachtman D."/>
        </authorList>
    </citation>
    <scope>NUCLEOTIDE SEQUENCE [LARGE SCALE GENOMIC DNA]</scope>
    <source>
        <strain evidence="1 2">DS1730</strain>
    </source>
</reference>
<accession>A0ABU1MF56</accession>
<comment type="caution">
    <text evidence="1">The sequence shown here is derived from an EMBL/GenBank/DDBJ whole genome shotgun (WGS) entry which is preliminary data.</text>
</comment>
<sequence>MFDMSKNPLRETLETTKVALTIAATAIAITLLMQPAIAESNEVAPKRTACVLDKNELSADEAVIVTKSGCFVVDAHKDGFTLIKILSEHIRRLPEVEVTQ</sequence>
<proteinExistence type="predicted"/>
<evidence type="ECO:0000313" key="2">
    <source>
        <dbReference type="Proteomes" id="UP001184614"/>
    </source>
</evidence>
<dbReference type="RefSeq" id="WP_310016108.1">
    <property type="nucleotide sequence ID" value="NZ_JAVDQT010000013.1"/>
</dbReference>
<organism evidence="1 2">
    <name type="scientific">Brucella pseudogrignonensis</name>
    <dbReference type="NCBI Taxonomy" id="419475"/>
    <lineage>
        <taxon>Bacteria</taxon>
        <taxon>Pseudomonadati</taxon>
        <taxon>Pseudomonadota</taxon>
        <taxon>Alphaproteobacteria</taxon>
        <taxon>Hyphomicrobiales</taxon>
        <taxon>Brucellaceae</taxon>
        <taxon>Brucella/Ochrobactrum group</taxon>
        <taxon>Brucella</taxon>
    </lineage>
</organism>
<dbReference type="EMBL" id="JAVDQT010000013">
    <property type="protein sequence ID" value="MDR6434636.1"/>
    <property type="molecule type" value="Genomic_DNA"/>
</dbReference>